<evidence type="ECO:0000313" key="2">
    <source>
        <dbReference type="EMBL" id="NKQ57138.1"/>
    </source>
</evidence>
<dbReference type="Gene3D" id="3.40.630.30">
    <property type="match status" value="1"/>
</dbReference>
<dbReference type="Pfam" id="PF00583">
    <property type="entry name" value="Acetyltransf_1"/>
    <property type="match status" value="1"/>
</dbReference>
<dbReference type="InterPro" id="IPR000182">
    <property type="entry name" value="GNAT_dom"/>
</dbReference>
<dbReference type="InterPro" id="IPR016181">
    <property type="entry name" value="Acyl_CoA_acyltransferase"/>
</dbReference>
<feature type="domain" description="N-acetyltransferase" evidence="1">
    <location>
        <begin position="60"/>
        <end position="202"/>
    </location>
</feature>
<evidence type="ECO:0000259" key="1">
    <source>
        <dbReference type="PROSITE" id="PS51186"/>
    </source>
</evidence>
<protein>
    <submittedName>
        <fullName evidence="2">GNAT family N-acetyltransferase</fullName>
    </submittedName>
</protein>
<sequence>MVSMFGSVRTGGQGEFGSVENVRPATWLVANHCPWGHDLRIGGRSSSYSHFLGTYVDSCNACRVARRNGDWVPIDPALQHPADTAPGKGIALVVVPPPVRAGVGHVRVHLNGTSIGDIDLSLCPVDQRAVIEQVRVDEDYRRHGFGRLLVAAALARAPHYTWSTTTVTAREARAFWAAVGEPTNIGEPHWCSHMRIASGGTP</sequence>
<gene>
    <name evidence="2" type="ORF">HFP15_30135</name>
</gene>
<organism evidence="2 3">
    <name type="scientific">Amycolatopsis acididurans</name>
    <dbReference type="NCBI Taxonomy" id="2724524"/>
    <lineage>
        <taxon>Bacteria</taxon>
        <taxon>Bacillati</taxon>
        <taxon>Actinomycetota</taxon>
        <taxon>Actinomycetes</taxon>
        <taxon>Pseudonocardiales</taxon>
        <taxon>Pseudonocardiaceae</taxon>
        <taxon>Amycolatopsis</taxon>
    </lineage>
</organism>
<accession>A0ABX1JBK4</accession>
<comment type="caution">
    <text evidence="2">The sequence shown here is derived from an EMBL/GenBank/DDBJ whole genome shotgun (WGS) entry which is preliminary data.</text>
</comment>
<keyword evidence="3" id="KW-1185">Reference proteome</keyword>
<dbReference type="SUPFAM" id="SSF55729">
    <property type="entry name" value="Acyl-CoA N-acyltransferases (Nat)"/>
    <property type="match status" value="1"/>
</dbReference>
<dbReference type="Proteomes" id="UP000715441">
    <property type="component" value="Unassembled WGS sequence"/>
</dbReference>
<reference evidence="2 3" key="1">
    <citation type="submission" date="2020-04" db="EMBL/GenBank/DDBJ databases">
        <title>Novel species.</title>
        <authorList>
            <person name="Teo W.F.A."/>
            <person name="Lipun K."/>
            <person name="Srisuk N."/>
            <person name="Duangmal K."/>
        </authorList>
    </citation>
    <scope>NUCLEOTIDE SEQUENCE [LARGE SCALE GENOMIC DNA]</scope>
    <source>
        <strain evidence="2 3">K13G38</strain>
    </source>
</reference>
<dbReference type="PROSITE" id="PS51186">
    <property type="entry name" value="GNAT"/>
    <property type="match status" value="1"/>
</dbReference>
<name>A0ABX1JBK4_9PSEU</name>
<evidence type="ECO:0000313" key="3">
    <source>
        <dbReference type="Proteomes" id="UP000715441"/>
    </source>
</evidence>
<dbReference type="EMBL" id="JAAXLS010000031">
    <property type="protein sequence ID" value="NKQ57138.1"/>
    <property type="molecule type" value="Genomic_DNA"/>
</dbReference>
<proteinExistence type="predicted"/>